<proteinExistence type="predicted"/>
<dbReference type="GO" id="GO:0016747">
    <property type="term" value="F:acyltransferase activity, transferring groups other than amino-acyl groups"/>
    <property type="evidence" value="ECO:0007669"/>
    <property type="project" value="InterPro"/>
</dbReference>
<organism evidence="4 5">
    <name type="scientific">Leucobacter ruminantium</name>
    <dbReference type="NCBI Taxonomy" id="1289170"/>
    <lineage>
        <taxon>Bacteria</taxon>
        <taxon>Bacillati</taxon>
        <taxon>Actinomycetota</taxon>
        <taxon>Actinomycetes</taxon>
        <taxon>Micrococcales</taxon>
        <taxon>Microbacteriaceae</taxon>
        <taxon>Leucobacter</taxon>
    </lineage>
</organism>
<dbReference type="RefSeq" id="WP_208044773.1">
    <property type="nucleotide sequence ID" value="NZ_JAGDYL010000004.1"/>
</dbReference>
<gene>
    <name evidence="4" type="ORF">J4H91_02965</name>
</gene>
<protein>
    <submittedName>
        <fullName evidence="4">GNAT family N-acetyltransferase</fullName>
    </submittedName>
</protein>
<dbReference type="Proteomes" id="UP000664398">
    <property type="component" value="Unassembled WGS sequence"/>
</dbReference>
<evidence type="ECO:0000259" key="3">
    <source>
        <dbReference type="PROSITE" id="PS51186"/>
    </source>
</evidence>
<dbReference type="PANTHER" id="PTHR43877">
    <property type="entry name" value="AMINOALKYLPHOSPHONATE N-ACETYLTRANSFERASE-RELATED-RELATED"/>
    <property type="match status" value="1"/>
</dbReference>
<comment type="caution">
    <text evidence="4">The sequence shown here is derived from an EMBL/GenBank/DDBJ whole genome shotgun (WGS) entry which is preliminary data.</text>
</comment>
<dbReference type="InterPro" id="IPR050832">
    <property type="entry name" value="Bact_Acetyltransf"/>
</dbReference>
<evidence type="ECO:0000256" key="2">
    <source>
        <dbReference type="ARBA" id="ARBA00023315"/>
    </source>
</evidence>
<evidence type="ECO:0000313" key="5">
    <source>
        <dbReference type="Proteomes" id="UP000664398"/>
    </source>
</evidence>
<dbReference type="EMBL" id="JAGDYL010000004">
    <property type="protein sequence ID" value="MBO1804279.1"/>
    <property type="molecule type" value="Genomic_DNA"/>
</dbReference>
<sequence>MTEVSITRAKTGDVSATELAAFAARTFPDACPPSLPAGEIEAFIGANLSPAEFERHLAAAESAVFVAEAAGAVAGYALSVHGVHDAGPTEWAGERTAYLSKLYVDRELRGAGVAGRLLAAAVEAARTEGCAAIWLGVNSENARARAFYARSGMRVAGQRRFAVGSVECVDDLLAIPL</sequence>
<dbReference type="AlphaFoldDB" id="A0A939RYB3"/>
<accession>A0A939RYB3</accession>
<reference evidence="4" key="1">
    <citation type="submission" date="2021-03" db="EMBL/GenBank/DDBJ databases">
        <title>Leucobacter chromiisoli sp. nov., isolated from chromium-containing soil of chemical plant.</title>
        <authorList>
            <person name="Xu Z."/>
        </authorList>
    </citation>
    <scope>NUCLEOTIDE SEQUENCE</scope>
    <source>
        <strain evidence="4">A2</strain>
    </source>
</reference>
<evidence type="ECO:0000313" key="4">
    <source>
        <dbReference type="EMBL" id="MBO1804279.1"/>
    </source>
</evidence>
<keyword evidence="1" id="KW-0808">Transferase</keyword>
<evidence type="ECO:0000256" key="1">
    <source>
        <dbReference type="ARBA" id="ARBA00022679"/>
    </source>
</evidence>
<feature type="domain" description="N-acetyltransferase" evidence="3">
    <location>
        <begin position="22"/>
        <end position="177"/>
    </location>
</feature>
<dbReference type="InterPro" id="IPR016181">
    <property type="entry name" value="Acyl_CoA_acyltransferase"/>
</dbReference>
<name>A0A939RYB3_9MICO</name>
<dbReference type="Pfam" id="PF00583">
    <property type="entry name" value="Acetyltransf_1"/>
    <property type="match status" value="1"/>
</dbReference>
<dbReference type="PANTHER" id="PTHR43877:SF1">
    <property type="entry name" value="ACETYLTRANSFERASE"/>
    <property type="match status" value="1"/>
</dbReference>
<dbReference type="InterPro" id="IPR000182">
    <property type="entry name" value="GNAT_dom"/>
</dbReference>
<dbReference type="Gene3D" id="3.40.630.30">
    <property type="match status" value="1"/>
</dbReference>
<dbReference type="CDD" id="cd04301">
    <property type="entry name" value="NAT_SF"/>
    <property type="match status" value="1"/>
</dbReference>
<keyword evidence="5" id="KW-1185">Reference proteome</keyword>
<dbReference type="SUPFAM" id="SSF55729">
    <property type="entry name" value="Acyl-CoA N-acyltransferases (Nat)"/>
    <property type="match status" value="1"/>
</dbReference>
<keyword evidence="2" id="KW-0012">Acyltransferase</keyword>
<dbReference type="PROSITE" id="PS51186">
    <property type="entry name" value="GNAT"/>
    <property type="match status" value="1"/>
</dbReference>